<dbReference type="KEGG" id="nou:Natoc_2740"/>
<evidence type="ECO:0000313" key="1">
    <source>
        <dbReference type="EMBL" id="AGB38499.1"/>
    </source>
</evidence>
<reference evidence="1" key="1">
    <citation type="submission" date="2012-11" db="EMBL/GenBank/DDBJ databases">
        <title>FINISHED of Natronococcus occultus SP4, DSM 3396.</title>
        <authorList>
            <consortium name="DOE Joint Genome Institute"/>
            <person name="Eisen J."/>
            <person name="Huntemann M."/>
            <person name="Wei C.-L."/>
            <person name="Han J."/>
            <person name="Detter J.C."/>
            <person name="Han C."/>
            <person name="Tapia R."/>
            <person name="Chen A."/>
            <person name="Kyrpides N."/>
            <person name="Mavromatis K."/>
            <person name="Markowitz V."/>
            <person name="Szeto E."/>
            <person name="Ivanova N."/>
            <person name="Mikhailova N."/>
            <person name="Ovchinnikova G."/>
            <person name="Pagani I."/>
            <person name="Pati A."/>
            <person name="Goodwin L."/>
            <person name="Nordberg H.P."/>
            <person name="Cantor M.N."/>
            <person name="Hua S.X."/>
            <person name="Woyke T."/>
            <person name="Eisen J."/>
            <person name="Klenk H.-P."/>
            <person name="Klenk H.-P."/>
        </authorList>
    </citation>
    <scope>NUCLEOTIDE SEQUENCE [LARGE SCALE GENOMIC DNA]</scope>
    <source>
        <strain evidence="1">SP4</strain>
    </source>
</reference>
<accession>L0K2B9</accession>
<dbReference type="HOGENOM" id="CLU_155667_0_0_2"/>
<organism evidence="1 2">
    <name type="scientific">Natronococcus occultus SP4</name>
    <dbReference type="NCBI Taxonomy" id="694430"/>
    <lineage>
        <taxon>Archaea</taxon>
        <taxon>Methanobacteriati</taxon>
        <taxon>Methanobacteriota</taxon>
        <taxon>Stenosarchaea group</taxon>
        <taxon>Halobacteria</taxon>
        <taxon>Halobacteriales</taxon>
        <taxon>Natrialbaceae</taxon>
        <taxon>Natronococcus</taxon>
    </lineage>
</organism>
<dbReference type="OrthoDB" id="161556at2157"/>
<dbReference type="eggNOG" id="arCOG11473">
    <property type="taxonomic scope" value="Archaea"/>
</dbReference>
<dbReference type="EMBL" id="CP003929">
    <property type="protein sequence ID" value="AGB38499.1"/>
    <property type="molecule type" value="Genomic_DNA"/>
</dbReference>
<keyword evidence="2" id="KW-1185">Reference proteome</keyword>
<dbReference type="RefSeq" id="WP_015321938.1">
    <property type="nucleotide sequence ID" value="NC_019974.1"/>
</dbReference>
<evidence type="ECO:0000313" key="2">
    <source>
        <dbReference type="Proteomes" id="UP000010878"/>
    </source>
</evidence>
<dbReference type="STRING" id="694430.Natoc_2740"/>
<sequence>MIGTGPTREIVDWERTTEDGTTVYVIEYDEPVPEPSLRSGTLFGASSGGTVPEADRRITLPDGEQLPADEVVFDADGAVLEVRHEGSSLLRRIRRTLFPWW</sequence>
<gene>
    <name evidence="1" type="ORF">Natoc_2740</name>
</gene>
<dbReference type="AlphaFoldDB" id="L0K2B9"/>
<dbReference type="GeneID" id="14403127"/>
<protein>
    <submittedName>
        <fullName evidence="1">Uncharacterized protein</fullName>
    </submittedName>
</protein>
<dbReference type="Proteomes" id="UP000010878">
    <property type="component" value="Chromosome"/>
</dbReference>
<name>L0K2B9_9EURY</name>
<proteinExistence type="predicted"/>